<keyword evidence="4" id="KW-1185">Reference proteome</keyword>
<gene>
    <name evidence="3" type="ORF">CLV99_1713</name>
</gene>
<dbReference type="Proteomes" id="UP000295292">
    <property type="component" value="Unassembled WGS sequence"/>
</dbReference>
<dbReference type="OrthoDB" id="1001536at2"/>
<organism evidence="3 4">
    <name type="scientific">Sphingobacterium yanglingense</name>
    <dbReference type="NCBI Taxonomy" id="1437280"/>
    <lineage>
        <taxon>Bacteria</taxon>
        <taxon>Pseudomonadati</taxon>
        <taxon>Bacteroidota</taxon>
        <taxon>Sphingobacteriia</taxon>
        <taxon>Sphingobacteriales</taxon>
        <taxon>Sphingobacteriaceae</taxon>
        <taxon>Sphingobacterium</taxon>
    </lineage>
</organism>
<protein>
    <submittedName>
        <fullName evidence="3">Outer membrane protein with beta-barrel domain</fullName>
    </submittedName>
</protein>
<evidence type="ECO:0000313" key="4">
    <source>
        <dbReference type="Proteomes" id="UP000295292"/>
    </source>
</evidence>
<dbReference type="RefSeq" id="WP_133583992.1">
    <property type="nucleotide sequence ID" value="NZ_SNYV01000011.1"/>
</dbReference>
<dbReference type="EMBL" id="SNYV01000011">
    <property type="protein sequence ID" value="TDQ80256.1"/>
    <property type="molecule type" value="Genomic_DNA"/>
</dbReference>
<feature type="domain" description="Outer membrane protein beta-barrel" evidence="2">
    <location>
        <begin position="47"/>
        <end position="222"/>
    </location>
</feature>
<sequence>MKVTKNILFLGLVSLLFCHKMVVAQDGTKDKGDDSTAFFVDDILAVGRVSWGMKAGVNYTNLHGKDMAYLFSNDESTYKVGFQGGVFVRTALNKRFTLGHELMFNQRKFGVLLSDDGGDYSSRIATGSIVLMPINVDYAVGRVHIYAGPYVSTLLYADIQRRDEDGTWFKDKQIYGSAGDDESGNKYLQKMEMGFNTGIAYQLNRRFLLGLNYTQGLSSMFQYASSYDVGDSKDHIRVFSRGFSFSLAYTL</sequence>
<reference evidence="3 4" key="1">
    <citation type="submission" date="2019-03" db="EMBL/GenBank/DDBJ databases">
        <title>Genomic Encyclopedia of Archaeal and Bacterial Type Strains, Phase II (KMG-II): from individual species to whole genera.</title>
        <authorList>
            <person name="Goeker M."/>
        </authorList>
    </citation>
    <scope>NUCLEOTIDE SEQUENCE [LARGE SCALE GENOMIC DNA]</scope>
    <source>
        <strain evidence="3 4">DSM 28353</strain>
    </source>
</reference>
<name>A0A4R6WTX7_9SPHI</name>
<proteinExistence type="predicted"/>
<comment type="caution">
    <text evidence="3">The sequence shown here is derived from an EMBL/GenBank/DDBJ whole genome shotgun (WGS) entry which is preliminary data.</text>
</comment>
<dbReference type="Pfam" id="PF13568">
    <property type="entry name" value="OMP_b-brl_2"/>
    <property type="match status" value="1"/>
</dbReference>
<dbReference type="InterPro" id="IPR025665">
    <property type="entry name" value="Beta-barrel_OMP_2"/>
</dbReference>
<evidence type="ECO:0000259" key="2">
    <source>
        <dbReference type="Pfam" id="PF13568"/>
    </source>
</evidence>
<accession>A0A4R6WTX7</accession>
<evidence type="ECO:0000256" key="1">
    <source>
        <dbReference type="SAM" id="SignalP"/>
    </source>
</evidence>
<feature type="signal peptide" evidence="1">
    <location>
        <begin position="1"/>
        <end position="24"/>
    </location>
</feature>
<keyword evidence="1" id="KW-0732">Signal</keyword>
<feature type="chain" id="PRO_5020598870" evidence="1">
    <location>
        <begin position="25"/>
        <end position="251"/>
    </location>
</feature>
<dbReference type="AlphaFoldDB" id="A0A4R6WTX7"/>
<evidence type="ECO:0000313" key="3">
    <source>
        <dbReference type="EMBL" id="TDQ80256.1"/>
    </source>
</evidence>